<dbReference type="FunFam" id="3.40.50.300:FF:000011">
    <property type="entry name" value="Putative ABC transporter ATP-binding component"/>
    <property type="match status" value="1"/>
</dbReference>
<evidence type="ECO:0000259" key="6">
    <source>
        <dbReference type="PROSITE" id="PS50893"/>
    </source>
</evidence>
<dbReference type="InterPro" id="IPR051309">
    <property type="entry name" value="ABCF_ATPase"/>
</dbReference>
<keyword evidence="1" id="KW-0677">Repeat</keyword>
<dbReference type="InterPro" id="IPR027417">
    <property type="entry name" value="P-loop_NTPase"/>
</dbReference>
<dbReference type="PROSITE" id="PS50893">
    <property type="entry name" value="ABC_TRANSPORTER_2"/>
    <property type="match status" value="2"/>
</dbReference>
<dbReference type="PROSITE" id="PS00211">
    <property type="entry name" value="ABC_TRANSPORTER_1"/>
    <property type="match status" value="1"/>
</dbReference>
<dbReference type="Pfam" id="PF12848">
    <property type="entry name" value="ABC_tran_Xtn"/>
    <property type="match status" value="1"/>
</dbReference>
<dbReference type="AlphaFoldDB" id="A0A1M4Y3Z4"/>
<protein>
    <submittedName>
        <fullName evidence="7">ATP-binding cassette, subfamily F, member 3</fullName>
    </submittedName>
</protein>
<dbReference type="FunFam" id="3.40.50.300:FF:000309">
    <property type="entry name" value="ABC transporter ATP-binding protein"/>
    <property type="match status" value="1"/>
</dbReference>
<proteinExistence type="predicted"/>
<keyword evidence="2" id="KW-0547">Nucleotide-binding</keyword>
<feature type="coiled-coil region" evidence="4">
    <location>
        <begin position="86"/>
        <end position="113"/>
    </location>
</feature>
<dbReference type="EMBL" id="FQVL01000006">
    <property type="protein sequence ID" value="SHF00303.1"/>
    <property type="molecule type" value="Genomic_DNA"/>
</dbReference>
<feature type="domain" description="ABC transporter" evidence="6">
    <location>
        <begin position="3"/>
        <end position="256"/>
    </location>
</feature>
<evidence type="ECO:0000256" key="1">
    <source>
        <dbReference type="ARBA" id="ARBA00022737"/>
    </source>
</evidence>
<dbReference type="Gene3D" id="1.10.287.380">
    <property type="entry name" value="Valyl-tRNA synthetase, C-terminal domain"/>
    <property type="match status" value="1"/>
</dbReference>
<keyword evidence="8" id="KW-1185">Reference proteome</keyword>
<dbReference type="InterPro" id="IPR032781">
    <property type="entry name" value="ABC_tran_Xtn"/>
</dbReference>
<dbReference type="RefSeq" id="WP_073154866.1">
    <property type="nucleotide sequence ID" value="NZ_FQVL01000006.1"/>
</dbReference>
<evidence type="ECO:0000256" key="4">
    <source>
        <dbReference type="SAM" id="Coils"/>
    </source>
</evidence>
<reference evidence="7 8" key="1">
    <citation type="submission" date="2016-11" db="EMBL/GenBank/DDBJ databases">
        <authorList>
            <person name="Jaros S."/>
            <person name="Januszkiewicz K."/>
            <person name="Wedrychowicz H."/>
        </authorList>
    </citation>
    <scope>NUCLEOTIDE SEQUENCE [LARGE SCALE GENOMIC DNA]</scope>
    <source>
        <strain evidence="7 8">DSM 44666</strain>
    </source>
</reference>
<gene>
    <name evidence="7" type="ORF">SAMN05444392_10615</name>
</gene>
<dbReference type="GO" id="GO:0016887">
    <property type="term" value="F:ATP hydrolysis activity"/>
    <property type="evidence" value="ECO:0007669"/>
    <property type="project" value="InterPro"/>
</dbReference>
<keyword evidence="3 7" id="KW-0067">ATP-binding</keyword>
<dbReference type="InterPro" id="IPR003439">
    <property type="entry name" value="ABC_transporter-like_ATP-bd"/>
</dbReference>
<dbReference type="InterPro" id="IPR037118">
    <property type="entry name" value="Val-tRNA_synth_C_sf"/>
</dbReference>
<keyword evidence="4" id="KW-0175">Coiled coil</keyword>
<dbReference type="OrthoDB" id="9760950at2"/>
<evidence type="ECO:0000313" key="8">
    <source>
        <dbReference type="Proteomes" id="UP000184476"/>
    </source>
</evidence>
<dbReference type="PANTHER" id="PTHR42855:SF2">
    <property type="entry name" value="DRUG RESISTANCE ABC TRANSPORTER,ATP-BINDING PROTEIN"/>
    <property type="match status" value="1"/>
</dbReference>
<organism evidence="7 8">
    <name type="scientific">Seinonella peptonophila</name>
    <dbReference type="NCBI Taxonomy" id="112248"/>
    <lineage>
        <taxon>Bacteria</taxon>
        <taxon>Bacillati</taxon>
        <taxon>Bacillota</taxon>
        <taxon>Bacilli</taxon>
        <taxon>Bacillales</taxon>
        <taxon>Thermoactinomycetaceae</taxon>
        <taxon>Seinonella</taxon>
    </lineage>
</organism>
<feature type="region of interest" description="Disordered" evidence="5">
    <location>
        <begin position="529"/>
        <end position="557"/>
    </location>
</feature>
<dbReference type="Gene3D" id="3.40.50.300">
    <property type="entry name" value="P-loop containing nucleotide triphosphate hydrolases"/>
    <property type="match status" value="2"/>
</dbReference>
<dbReference type="Proteomes" id="UP000184476">
    <property type="component" value="Unassembled WGS sequence"/>
</dbReference>
<sequence>MLLQANQLAKSFGGHEVFTSLDLKIDRRDRIGLIGVNGAGKSTLLQILTGELSADHGQIHHSRHVKISYLKQSIETSSGKTIWEEAKQAFTHLLTIEQDLRKLEQQMSHQADEKLLNRYANLETHFGKEGGYQYETAISSALQGLGLGSLDWHEQKVSELSGGQKTRLALARQLLEKPDLLILDEPTNYLDLNALTWLEQMLINYEKAFLVVSHDRYFLDRLVEQIWELEDGQLQQYTGNYTKYVELKEAARAEQEKNWKKQEQERKHHEDFVARNIVRATTSKRAQSRRKLLEKMERIDRPKQNQQKAAIRFEIERPSGQLVLTAKQLCCGYEEPLTSPLSFEIRRGERIALLGPNGVGKSTLLHTLAGKQEPLSGYFQLGHQVSLDLYDQEQRDLSSENRVLDEIWNSFPQYDQAAIRSFLGQFLFSQDEVFQKVSSLSGGEKARLSLLKRLLGRSNFLLLDEPSNHLDLISKERLETALDAYPGTLLFVSHDRYLIKRIANQIWELSPKGLTIFKGDYESYLEQKSQHKKQQQRTKEVQQKTDHHKQKKSHQQQQRQVAQLEEAIAQLERQIANVEQILCQPEVFENHQKLHLYEQELLDYQKQLEKKTEQWLKLVDDDV</sequence>
<dbReference type="STRING" id="112248.SAMN05444392_10615"/>
<evidence type="ECO:0000256" key="3">
    <source>
        <dbReference type="ARBA" id="ARBA00022840"/>
    </source>
</evidence>
<dbReference type="InterPro" id="IPR003593">
    <property type="entry name" value="AAA+_ATPase"/>
</dbReference>
<evidence type="ECO:0000256" key="2">
    <source>
        <dbReference type="ARBA" id="ARBA00022741"/>
    </source>
</evidence>
<dbReference type="SMART" id="SM00382">
    <property type="entry name" value="AAA"/>
    <property type="match status" value="2"/>
</dbReference>
<accession>A0A1M4Y3Z4</accession>
<dbReference type="SUPFAM" id="SSF52540">
    <property type="entry name" value="P-loop containing nucleoside triphosphate hydrolases"/>
    <property type="match status" value="2"/>
</dbReference>
<evidence type="ECO:0000256" key="5">
    <source>
        <dbReference type="SAM" id="MobiDB-lite"/>
    </source>
</evidence>
<dbReference type="CDD" id="cd03221">
    <property type="entry name" value="ABCF_EF-3"/>
    <property type="match status" value="2"/>
</dbReference>
<name>A0A1M4Y3Z4_9BACL</name>
<dbReference type="InterPro" id="IPR032524">
    <property type="entry name" value="ABC_tran_C"/>
</dbReference>
<dbReference type="InterPro" id="IPR017871">
    <property type="entry name" value="ABC_transporter-like_CS"/>
</dbReference>
<feature type="domain" description="ABC transporter" evidence="6">
    <location>
        <begin position="320"/>
        <end position="537"/>
    </location>
</feature>
<dbReference type="PANTHER" id="PTHR42855">
    <property type="entry name" value="ABC TRANSPORTER ATP-BINDING SUBUNIT"/>
    <property type="match status" value="1"/>
</dbReference>
<dbReference type="GO" id="GO:0003677">
    <property type="term" value="F:DNA binding"/>
    <property type="evidence" value="ECO:0007669"/>
    <property type="project" value="InterPro"/>
</dbReference>
<evidence type="ECO:0000313" key="7">
    <source>
        <dbReference type="EMBL" id="SHF00303.1"/>
    </source>
</evidence>
<dbReference type="Pfam" id="PF16326">
    <property type="entry name" value="ABC_tran_CTD"/>
    <property type="match status" value="1"/>
</dbReference>
<dbReference type="GO" id="GO:0005524">
    <property type="term" value="F:ATP binding"/>
    <property type="evidence" value="ECO:0007669"/>
    <property type="project" value="UniProtKB-KW"/>
</dbReference>
<dbReference type="Pfam" id="PF00005">
    <property type="entry name" value="ABC_tran"/>
    <property type="match status" value="2"/>
</dbReference>